<dbReference type="PIRSF" id="PIRSF031551">
    <property type="entry name" value="DUF1706"/>
    <property type="match status" value="1"/>
</dbReference>
<dbReference type="Pfam" id="PF08020">
    <property type="entry name" value="DUF1706"/>
    <property type="match status" value="1"/>
</dbReference>
<dbReference type="KEGG" id="vao:FA707_04905"/>
<evidence type="ECO:0000313" key="2">
    <source>
        <dbReference type="Proteomes" id="UP000298615"/>
    </source>
</evidence>
<dbReference type="Proteomes" id="UP000298615">
    <property type="component" value="Chromosome"/>
</dbReference>
<keyword evidence="2" id="KW-1185">Reference proteome</keyword>
<dbReference type="PANTHER" id="PTHR40658:SF4">
    <property type="entry name" value="HYPOTHETICAL CYTOSOLIC PROTEIN"/>
    <property type="match status" value="1"/>
</dbReference>
<dbReference type="RefSeq" id="WP_136953176.1">
    <property type="nucleotide sequence ID" value="NZ_CP039712.1"/>
</dbReference>
<dbReference type="InterPro" id="IPR012550">
    <property type="entry name" value="DUF1706"/>
</dbReference>
<name>A0A4D7CT40_9ENTE</name>
<protein>
    <submittedName>
        <fullName evidence="1">ClbS/DfsB family four-helix bundle protein</fullName>
    </submittedName>
</protein>
<sequence length="155" mass="18322">MTLEQQLEPFVFTEEFLMTKKEAHWRRDENLRDVLIHLYEWHQLFLNWESANGQDQSVPFLPEPYNWKNYSQMNVEFVAKHQVTSLSEANELLATSHQQMMAIIKGYSNEQLFEKQQFSWTGSTTLGSYSISATSSHYDWANKKLKQQLKLLKGK</sequence>
<dbReference type="AlphaFoldDB" id="A0A4D7CT40"/>
<dbReference type="PANTHER" id="PTHR40658">
    <property type="match status" value="1"/>
</dbReference>
<dbReference type="Gene3D" id="1.20.120.450">
    <property type="entry name" value="dinb family like domain"/>
    <property type="match status" value="1"/>
</dbReference>
<organism evidence="1 2">
    <name type="scientific">Vagococcus zengguangii</name>
    <dbReference type="NCBI Taxonomy" id="2571750"/>
    <lineage>
        <taxon>Bacteria</taxon>
        <taxon>Bacillati</taxon>
        <taxon>Bacillota</taxon>
        <taxon>Bacilli</taxon>
        <taxon>Lactobacillales</taxon>
        <taxon>Enterococcaceae</taxon>
        <taxon>Vagococcus</taxon>
    </lineage>
</organism>
<gene>
    <name evidence="1" type="ORF">FA707_04905</name>
</gene>
<accession>A0A4D7CT40</accession>
<evidence type="ECO:0000313" key="1">
    <source>
        <dbReference type="EMBL" id="QCI86343.1"/>
    </source>
</evidence>
<reference evidence="1 2" key="1">
    <citation type="submission" date="2019-04" db="EMBL/GenBank/DDBJ databases">
        <title>Vagococcus sp. nov., isolated from faeces of yaks (Bos grunniens).</title>
        <authorList>
            <person name="Ge Y."/>
        </authorList>
    </citation>
    <scope>NUCLEOTIDE SEQUENCE [LARGE SCALE GENOMIC DNA]</scope>
    <source>
        <strain evidence="1 2">MN-17</strain>
    </source>
</reference>
<dbReference type="InterPro" id="IPR034660">
    <property type="entry name" value="DinB/YfiT-like"/>
</dbReference>
<dbReference type="EMBL" id="CP039712">
    <property type="protein sequence ID" value="QCI86343.1"/>
    <property type="molecule type" value="Genomic_DNA"/>
</dbReference>
<proteinExistence type="predicted"/>